<dbReference type="Proteomes" id="UP000276215">
    <property type="component" value="Unassembled WGS sequence"/>
</dbReference>
<gene>
    <name evidence="1" type="ORF">L873DRAFT_235533</name>
</gene>
<keyword evidence="2" id="KW-1185">Reference proteome</keyword>
<reference evidence="1 2" key="1">
    <citation type="journal article" date="2018" name="Nat. Ecol. Evol.">
        <title>Pezizomycetes genomes reveal the molecular basis of ectomycorrhizal truffle lifestyle.</title>
        <authorList>
            <person name="Murat C."/>
            <person name="Payen T."/>
            <person name="Noel B."/>
            <person name="Kuo A."/>
            <person name="Morin E."/>
            <person name="Chen J."/>
            <person name="Kohler A."/>
            <person name="Krizsan K."/>
            <person name="Balestrini R."/>
            <person name="Da Silva C."/>
            <person name="Montanini B."/>
            <person name="Hainaut M."/>
            <person name="Levati E."/>
            <person name="Barry K.W."/>
            <person name="Belfiori B."/>
            <person name="Cichocki N."/>
            <person name="Clum A."/>
            <person name="Dockter R.B."/>
            <person name="Fauchery L."/>
            <person name="Guy J."/>
            <person name="Iotti M."/>
            <person name="Le Tacon F."/>
            <person name="Lindquist E.A."/>
            <person name="Lipzen A."/>
            <person name="Malagnac F."/>
            <person name="Mello A."/>
            <person name="Molinier V."/>
            <person name="Miyauchi S."/>
            <person name="Poulain J."/>
            <person name="Riccioni C."/>
            <person name="Rubini A."/>
            <person name="Sitrit Y."/>
            <person name="Splivallo R."/>
            <person name="Traeger S."/>
            <person name="Wang M."/>
            <person name="Zifcakova L."/>
            <person name="Wipf D."/>
            <person name="Zambonelli A."/>
            <person name="Paolocci F."/>
            <person name="Nowrousian M."/>
            <person name="Ottonello S."/>
            <person name="Baldrian P."/>
            <person name="Spatafora J.W."/>
            <person name="Henrissat B."/>
            <person name="Nagy L.G."/>
            <person name="Aury J.M."/>
            <person name="Wincker P."/>
            <person name="Grigoriev I.V."/>
            <person name="Bonfante P."/>
            <person name="Martin F.M."/>
        </authorList>
    </citation>
    <scope>NUCLEOTIDE SEQUENCE [LARGE SCALE GENOMIC DNA]</scope>
    <source>
        <strain evidence="1 2">120613-1</strain>
    </source>
</reference>
<proteinExistence type="predicted"/>
<name>A0A3N4K4N4_9PEZI</name>
<organism evidence="1 2">
    <name type="scientific">Choiromyces venosus 120613-1</name>
    <dbReference type="NCBI Taxonomy" id="1336337"/>
    <lineage>
        <taxon>Eukaryota</taxon>
        <taxon>Fungi</taxon>
        <taxon>Dikarya</taxon>
        <taxon>Ascomycota</taxon>
        <taxon>Pezizomycotina</taxon>
        <taxon>Pezizomycetes</taxon>
        <taxon>Pezizales</taxon>
        <taxon>Tuberaceae</taxon>
        <taxon>Choiromyces</taxon>
    </lineage>
</organism>
<protein>
    <submittedName>
        <fullName evidence="1">Uncharacterized protein</fullName>
    </submittedName>
</protein>
<evidence type="ECO:0000313" key="2">
    <source>
        <dbReference type="Proteomes" id="UP000276215"/>
    </source>
</evidence>
<evidence type="ECO:0000313" key="1">
    <source>
        <dbReference type="EMBL" id="RPB03381.1"/>
    </source>
</evidence>
<dbReference type="EMBL" id="ML120363">
    <property type="protein sequence ID" value="RPB03381.1"/>
    <property type="molecule type" value="Genomic_DNA"/>
</dbReference>
<sequence length="181" mass="21522">MQPQQLQLRRLKKAYLTLHPPSGEALKQRNRPQKPPSKLSIVIPKLLLPGPQRIAANLPKTHFLPWPKCYGPQPHSFQIAKYLYTKELQELRDHDLLSPTGTPEIKYQLAIAVRKRRRMPYVHPCGKTILQRRRWMAWRCRVARRVWGRKWTFRSPPWGLERKVAFKGKGSKVWVWPRENR</sequence>
<accession>A0A3N4K4N4</accession>
<dbReference type="AlphaFoldDB" id="A0A3N4K4N4"/>